<sequence>MQPWPKQNALTIGFGHAAYQLRDEYLARNRQATSFEVRTVDELKARAHEADVLVVSGLWRNEMLDLAGKLRFIQSVSAGTDQFDKQRLAAGGIRLASGQGSNERAVAEHAMSLILALARQLHLARDNQTRHFWRPMIGDRSRREDELGGKTLVVVGLGRIGLRLSALAGAFGMRVIGVRRRAGSEPGIEKIVPPAELASVMAAADIVALTCPLTPETEGLIDAAALAAMKPSAFLINVARGRVVDEAALIAALAAGRLAGAGIDCVHEEPLPADSPLWTFPNVLVTPHSAGETRAYEGNIVDMLLENLGRLERGEAQLFNQVV</sequence>
<dbReference type="SUPFAM" id="SSF51735">
    <property type="entry name" value="NAD(P)-binding Rossmann-fold domains"/>
    <property type="match status" value="1"/>
</dbReference>
<dbReference type="InterPro" id="IPR036291">
    <property type="entry name" value="NAD(P)-bd_dom_sf"/>
</dbReference>
<dbReference type="Gene3D" id="3.40.50.720">
    <property type="entry name" value="NAD(P)-binding Rossmann-like Domain"/>
    <property type="match status" value="2"/>
</dbReference>
<organism evidence="6 7">
    <name type="scientific">Bosea rubneri</name>
    <dbReference type="NCBI Taxonomy" id="3075434"/>
    <lineage>
        <taxon>Bacteria</taxon>
        <taxon>Pseudomonadati</taxon>
        <taxon>Pseudomonadota</taxon>
        <taxon>Alphaproteobacteria</taxon>
        <taxon>Hyphomicrobiales</taxon>
        <taxon>Boseaceae</taxon>
        <taxon>Bosea</taxon>
    </lineage>
</organism>
<keyword evidence="1 3" id="KW-0560">Oxidoreductase</keyword>
<dbReference type="EMBL" id="JAWDID010000018">
    <property type="protein sequence ID" value="MDU0340998.1"/>
    <property type="molecule type" value="Genomic_DNA"/>
</dbReference>
<dbReference type="InterPro" id="IPR006139">
    <property type="entry name" value="D-isomer_2_OHA_DH_cat_dom"/>
</dbReference>
<evidence type="ECO:0000256" key="1">
    <source>
        <dbReference type="ARBA" id="ARBA00023002"/>
    </source>
</evidence>
<dbReference type="RefSeq" id="WP_316018836.1">
    <property type="nucleotide sequence ID" value="NZ_JAWDID010000018.1"/>
</dbReference>
<proteinExistence type="inferred from homology"/>
<keyword evidence="7" id="KW-1185">Reference proteome</keyword>
<feature type="domain" description="D-isomer specific 2-hydroxyacid dehydrogenase catalytic" evidence="4">
    <location>
        <begin position="33"/>
        <end position="315"/>
    </location>
</feature>
<dbReference type="PANTHER" id="PTHR43333">
    <property type="entry name" value="2-HACID_DH_C DOMAIN-CONTAINING PROTEIN"/>
    <property type="match status" value="1"/>
</dbReference>
<dbReference type="CDD" id="cd05300">
    <property type="entry name" value="2-Hacid_dh_1"/>
    <property type="match status" value="1"/>
</dbReference>
<dbReference type="InterPro" id="IPR029753">
    <property type="entry name" value="D-isomer_DH_CS"/>
</dbReference>
<feature type="domain" description="D-isomer specific 2-hydroxyacid dehydrogenase NAD-binding" evidence="5">
    <location>
        <begin position="111"/>
        <end position="290"/>
    </location>
</feature>
<evidence type="ECO:0000256" key="3">
    <source>
        <dbReference type="RuleBase" id="RU003719"/>
    </source>
</evidence>
<accession>A0ABU3S885</accession>
<dbReference type="InterPro" id="IPR006140">
    <property type="entry name" value="D-isomer_DH_NAD-bd"/>
</dbReference>
<comment type="similarity">
    <text evidence="3">Belongs to the D-isomer specific 2-hydroxyacid dehydrogenase family.</text>
</comment>
<evidence type="ECO:0000259" key="4">
    <source>
        <dbReference type="Pfam" id="PF00389"/>
    </source>
</evidence>
<evidence type="ECO:0000313" key="7">
    <source>
        <dbReference type="Proteomes" id="UP001254257"/>
    </source>
</evidence>
<comment type="caution">
    <text evidence="6">The sequence shown here is derived from an EMBL/GenBank/DDBJ whole genome shotgun (WGS) entry which is preliminary data.</text>
</comment>
<keyword evidence="2" id="KW-0520">NAD</keyword>
<dbReference type="PROSITE" id="PS00671">
    <property type="entry name" value="D_2_HYDROXYACID_DH_3"/>
    <property type="match status" value="1"/>
</dbReference>
<name>A0ABU3S885_9HYPH</name>
<evidence type="ECO:0000313" key="6">
    <source>
        <dbReference type="EMBL" id="MDU0340998.1"/>
    </source>
</evidence>
<dbReference type="Pfam" id="PF00389">
    <property type="entry name" value="2-Hacid_dh"/>
    <property type="match status" value="1"/>
</dbReference>
<dbReference type="SUPFAM" id="SSF52283">
    <property type="entry name" value="Formate/glycerate dehydrogenase catalytic domain-like"/>
    <property type="match status" value="1"/>
</dbReference>
<dbReference type="PANTHER" id="PTHR43333:SF1">
    <property type="entry name" value="D-ISOMER SPECIFIC 2-HYDROXYACID DEHYDROGENASE NAD-BINDING DOMAIN-CONTAINING PROTEIN"/>
    <property type="match status" value="1"/>
</dbReference>
<evidence type="ECO:0000256" key="2">
    <source>
        <dbReference type="ARBA" id="ARBA00023027"/>
    </source>
</evidence>
<protein>
    <submittedName>
        <fullName evidence="6">D-2-hydroxyacid dehydrogenase</fullName>
    </submittedName>
</protein>
<dbReference type="Proteomes" id="UP001254257">
    <property type="component" value="Unassembled WGS sequence"/>
</dbReference>
<evidence type="ECO:0000259" key="5">
    <source>
        <dbReference type="Pfam" id="PF02826"/>
    </source>
</evidence>
<dbReference type="Pfam" id="PF02826">
    <property type="entry name" value="2-Hacid_dh_C"/>
    <property type="match status" value="1"/>
</dbReference>
<gene>
    <name evidence="6" type="ORF">RKE40_13940</name>
</gene>
<reference evidence="6 7" key="1">
    <citation type="submission" date="2023-09" db="EMBL/GenBank/DDBJ databases">
        <title>Whole genome shotgun sequencing (WGS) of Bosea sp. ZW T0_25, isolated from stored onions (Allium cepa).</title>
        <authorList>
            <person name="Stoll D.A."/>
            <person name="Huch M."/>
        </authorList>
    </citation>
    <scope>NUCLEOTIDE SEQUENCE [LARGE SCALE GENOMIC DNA]</scope>
    <source>
        <strain evidence="6 7">ZW T0_25</strain>
    </source>
</reference>